<dbReference type="InterPro" id="IPR032675">
    <property type="entry name" value="LRR_dom_sf"/>
</dbReference>
<sequence length="423" mass="47383">MVSSKPHRAFDELPVEILDTVAAFLELGDIRNLRLVSQTIAAKSGRGTFKRYFEKKTINWESATELQSFVQMTQPQRMGCFLKSLTIRGTAPTPSHTFAEEIALLTEALTKLRHNSVYGGLQFLVLTVQGQKILRNAHMEAFTNWESVWQTACKTLEISSQALADSGLSVQKLDIFGSVDLCSLACNKMALLLECVGLSKTLFSLKSLSLSLSHHIVENVQSSQDEVHEVNLATGQGYVDDIKHLLKLCPHLESLELHWFNLRTYRLGGAELEEQRFFSKIAQLGNHFSNLQHCRLEGIYTEGIAILAFFQQTTQLGSLTMRNLNLKSGTFGPIFDFLTNHLPHLAYLHLESLSEANRICFDDPGKAWLPSTCRTNGSNELTRTGADCQRAIGYRFFKGSVKGSVDAAKWRRRQTLLYGPPVI</sequence>
<feature type="domain" description="F-box" evidence="1">
    <location>
        <begin position="7"/>
        <end position="52"/>
    </location>
</feature>
<evidence type="ECO:0000313" key="3">
    <source>
        <dbReference type="Proteomes" id="UP000249363"/>
    </source>
</evidence>
<gene>
    <name evidence="2" type="ORF">BHQ10_009596</name>
</gene>
<dbReference type="InterPro" id="IPR001810">
    <property type="entry name" value="F-box_dom"/>
</dbReference>
<dbReference type="PROSITE" id="PS50181">
    <property type="entry name" value="FBOX"/>
    <property type="match status" value="1"/>
</dbReference>
<dbReference type="EMBL" id="MIKG01000025">
    <property type="protein sequence ID" value="RAO73584.1"/>
    <property type="molecule type" value="Genomic_DNA"/>
</dbReference>
<comment type="caution">
    <text evidence="2">The sequence shown here is derived from an EMBL/GenBank/DDBJ whole genome shotgun (WGS) entry which is preliminary data.</text>
</comment>
<dbReference type="AlphaFoldDB" id="A0A364LCP1"/>
<dbReference type="RefSeq" id="XP_040738098.1">
    <property type="nucleotide sequence ID" value="XM_040882528.1"/>
</dbReference>
<dbReference type="OrthoDB" id="3886018at2759"/>
<dbReference type="SUPFAM" id="SSF52047">
    <property type="entry name" value="RNI-like"/>
    <property type="match status" value="1"/>
</dbReference>
<proteinExistence type="predicted"/>
<keyword evidence="3" id="KW-1185">Reference proteome</keyword>
<dbReference type="Gene3D" id="3.80.10.10">
    <property type="entry name" value="Ribonuclease Inhibitor"/>
    <property type="match status" value="1"/>
</dbReference>
<reference evidence="2 3" key="1">
    <citation type="journal article" date="2017" name="Biotechnol. Biofuels">
        <title>Differential beta-glucosidase expression as a function of carbon source availability in Talaromyces amestolkiae: a genomic and proteomic approach.</title>
        <authorList>
            <person name="de Eugenio L.I."/>
            <person name="Mendez-Liter J.A."/>
            <person name="Nieto-Dominguez M."/>
            <person name="Alonso L."/>
            <person name="Gil-Munoz J."/>
            <person name="Barriuso J."/>
            <person name="Prieto A."/>
            <person name="Martinez M.J."/>
        </authorList>
    </citation>
    <scope>NUCLEOTIDE SEQUENCE [LARGE SCALE GENOMIC DNA]</scope>
    <source>
        <strain evidence="2 3">CIB</strain>
    </source>
</reference>
<protein>
    <recommendedName>
        <fullName evidence="1">F-box domain-containing protein</fullName>
    </recommendedName>
</protein>
<dbReference type="GeneID" id="63798810"/>
<dbReference type="Proteomes" id="UP000249363">
    <property type="component" value="Unassembled WGS sequence"/>
</dbReference>
<evidence type="ECO:0000259" key="1">
    <source>
        <dbReference type="PROSITE" id="PS50181"/>
    </source>
</evidence>
<evidence type="ECO:0000313" key="2">
    <source>
        <dbReference type="EMBL" id="RAO73584.1"/>
    </source>
</evidence>
<accession>A0A364LCP1</accession>
<organism evidence="2 3">
    <name type="scientific">Talaromyces amestolkiae</name>
    <dbReference type="NCBI Taxonomy" id="1196081"/>
    <lineage>
        <taxon>Eukaryota</taxon>
        <taxon>Fungi</taxon>
        <taxon>Dikarya</taxon>
        <taxon>Ascomycota</taxon>
        <taxon>Pezizomycotina</taxon>
        <taxon>Eurotiomycetes</taxon>
        <taxon>Eurotiomycetidae</taxon>
        <taxon>Eurotiales</taxon>
        <taxon>Trichocomaceae</taxon>
        <taxon>Talaromyces</taxon>
        <taxon>Talaromyces sect. Talaromyces</taxon>
    </lineage>
</organism>
<name>A0A364LCP1_TALAM</name>